<evidence type="ECO:0000313" key="2">
    <source>
        <dbReference type="EMBL" id="AYJ86507.1"/>
    </source>
</evidence>
<proteinExistence type="predicted"/>
<evidence type="ECO:0000256" key="1">
    <source>
        <dbReference type="SAM" id="SignalP"/>
    </source>
</evidence>
<evidence type="ECO:0000313" key="3">
    <source>
        <dbReference type="Proteomes" id="UP000276254"/>
    </source>
</evidence>
<dbReference type="EMBL" id="CP032829">
    <property type="protein sequence ID" value="AYJ86507.1"/>
    <property type="molecule type" value="Genomic_DNA"/>
</dbReference>
<name>A0A494TAX2_SPHPE</name>
<gene>
    <name evidence="2" type="ORF">D3Y57_11665</name>
</gene>
<accession>A0A494TAX2</accession>
<organism evidence="2 3">
    <name type="scientific">Sphingomonas paeninsulae</name>
    <dbReference type="NCBI Taxonomy" id="2319844"/>
    <lineage>
        <taxon>Bacteria</taxon>
        <taxon>Pseudomonadati</taxon>
        <taxon>Pseudomonadota</taxon>
        <taxon>Alphaproteobacteria</taxon>
        <taxon>Sphingomonadales</taxon>
        <taxon>Sphingomonadaceae</taxon>
        <taxon>Sphingomonas</taxon>
    </lineage>
</organism>
<dbReference type="Proteomes" id="UP000276254">
    <property type="component" value="Chromosome"/>
</dbReference>
<sequence length="101" mass="10668">MASAAKFAECQFMVGKVFTIAAFVAVASGIATAQAQTDRPVSAQAVARATILRPAILRIGPNAPRLELAMRADMAIGPKRTIRLCDAANPVRCTLIVFDLP</sequence>
<keyword evidence="1" id="KW-0732">Signal</keyword>
<protein>
    <recommendedName>
        <fullName evidence="4">UrcA family protein</fullName>
    </recommendedName>
</protein>
<dbReference type="AlphaFoldDB" id="A0A494TAX2"/>
<evidence type="ECO:0008006" key="4">
    <source>
        <dbReference type="Google" id="ProtNLM"/>
    </source>
</evidence>
<dbReference type="KEGG" id="spha:D3Y57_11665"/>
<feature type="chain" id="PRO_5019788316" description="UrcA family protein" evidence="1">
    <location>
        <begin position="34"/>
        <end position="101"/>
    </location>
</feature>
<feature type="signal peptide" evidence="1">
    <location>
        <begin position="1"/>
        <end position="33"/>
    </location>
</feature>
<reference evidence="2 3" key="1">
    <citation type="submission" date="2018-09" db="EMBL/GenBank/DDBJ databases">
        <title>Sphingomonas peninsula sp. nov., isolated from fildes peninsula, Antarctic soil.</title>
        <authorList>
            <person name="Yingchao G."/>
        </authorList>
    </citation>
    <scope>NUCLEOTIDE SEQUENCE [LARGE SCALE GENOMIC DNA]</scope>
    <source>
        <strain evidence="2 3">YZ-8</strain>
    </source>
</reference>
<keyword evidence="3" id="KW-1185">Reference proteome</keyword>